<evidence type="ECO:0000259" key="2">
    <source>
        <dbReference type="Pfam" id="PF07859"/>
    </source>
</evidence>
<sequence length="306" mass="33857">MPSSIQIAHDFPPFIRVYNDDRVERLITIPHLPPSTDSITGVQTKDVVISPDLEIKSRIFLPKINPADPPRKVPLIIYVHGGAFCVGSPLNVATQGFLTPLVSQTPAVAIAIGYRLAPEHPLPAAYHDCWDAFRWIASHASGAGPDPWINNYVDMSRVFLVGDSAGGNLVHYLAVQAGVNHIGLDIRGLILLHPFFSQKEPDKLIQYLYPGSSGSNDDPKLNPVSDPDLDKICCSKVLIMVAENDSLKPRGVQYNETLKKSKWEGTIELVENKDEDHVFFMLKPSSEKTKALFQTLISFIKQNSQI</sequence>
<protein>
    <recommendedName>
        <fullName evidence="2">Alpha/beta hydrolase fold-3 domain-containing protein</fullName>
    </recommendedName>
</protein>
<dbReference type="PANTHER" id="PTHR23024:SF632">
    <property type="entry name" value="2-HYDROXYISOFLAVANONE DEHYDRATASE-LIKE"/>
    <property type="match status" value="1"/>
</dbReference>
<dbReference type="EMBL" id="JBCNJP010000008">
    <property type="protein sequence ID" value="KAK9074026.1"/>
    <property type="molecule type" value="Genomic_DNA"/>
</dbReference>
<name>A0AAP0H6N6_9ASTR</name>
<feature type="domain" description="Alpha/beta hydrolase fold-3" evidence="2">
    <location>
        <begin position="76"/>
        <end position="280"/>
    </location>
</feature>
<reference evidence="3 4" key="1">
    <citation type="submission" date="2024-04" db="EMBL/GenBank/DDBJ databases">
        <title>The reference genome of an endangered Asteraceae, Deinandra increscens subsp. villosa, native to the Central Coast of California.</title>
        <authorList>
            <person name="Guilliams M."/>
            <person name="Hasenstab-Lehman K."/>
            <person name="Meyer R."/>
            <person name="Mcevoy S."/>
        </authorList>
    </citation>
    <scope>NUCLEOTIDE SEQUENCE [LARGE SCALE GENOMIC DNA]</scope>
    <source>
        <tissue evidence="3">Leaf</tissue>
    </source>
</reference>
<evidence type="ECO:0000313" key="3">
    <source>
        <dbReference type="EMBL" id="KAK9074026.1"/>
    </source>
</evidence>
<accession>A0AAP0H6N6</accession>
<gene>
    <name evidence="3" type="ORF">SSX86_006621</name>
</gene>
<dbReference type="Pfam" id="PF07859">
    <property type="entry name" value="Abhydrolase_3"/>
    <property type="match status" value="1"/>
</dbReference>
<comment type="caution">
    <text evidence="3">The sequence shown here is derived from an EMBL/GenBank/DDBJ whole genome shotgun (WGS) entry which is preliminary data.</text>
</comment>
<dbReference type="SUPFAM" id="SSF53474">
    <property type="entry name" value="alpha/beta-Hydrolases"/>
    <property type="match status" value="1"/>
</dbReference>
<keyword evidence="4" id="KW-1185">Reference proteome</keyword>
<evidence type="ECO:0000256" key="1">
    <source>
        <dbReference type="ARBA" id="ARBA00010515"/>
    </source>
</evidence>
<proteinExistence type="inferred from homology"/>
<organism evidence="3 4">
    <name type="scientific">Deinandra increscens subsp. villosa</name>
    <dbReference type="NCBI Taxonomy" id="3103831"/>
    <lineage>
        <taxon>Eukaryota</taxon>
        <taxon>Viridiplantae</taxon>
        <taxon>Streptophyta</taxon>
        <taxon>Embryophyta</taxon>
        <taxon>Tracheophyta</taxon>
        <taxon>Spermatophyta</taxon>
        <taxon>Magnoliopsida</taxon>
        <taxon>eudicotyledons</taxon>
        <taxon>Gunneridae</taxon>
        <taxon>Pentapetalae</taxon>
        <taxon>asterids</taxon>
        <taxon>campanulids</taxon>
        <taxon>Asterales</taxon>
        <taxon>Asteraceae</taxon>
        <taxon>Asteroideae</taxon>
        <taxon>Heliantheae alliance</taxon>
        <taxon>Madieae</taxon>
        <taxon>Madiinae</taxon>
        <taxon>Deinandra</taxon>
    </lineage>
</organism>
<dbReference type="GO" id="GO:0016787">
    <property type="term" value="F:hydrolase activity"/>
    <property type="evidence" value="ECO:0007669"/>
    <property type="project" value="InterPro"/>
</dbReference>
<dbReference type="PANTHER" id="PTHR23024">
    <property type="entry name" value="ARYLACETAMIDE DEACETYLASE"/>
    <property type="match status" value="1"/>
</dbReference>
<evidence type="ECO:0000313" key="4">
    <source>
        <dbReference type="Proteomes" id="UP001408789"/>
    </source>
</evidence>
<dbReference type="InterPro" id="IPR029058">
    <property type="entry name" value="AB_hydrolase_fold"/>
</dbReference>
<dbReference type="AlphaFoldDB" id="A0AAP0H6N6"/>
<comment type="similarity">
    <text evidence="1">Belongs to the 'GDXG' lipolytic enzyme family.</text>
</comment>
<dbReference type="Gene3D" id="3.40.50.1820">
    <property type="entry name" value="alpha/beta hydrolase"/>
    <property type="match status" value="1"/>
</dbReference>
<dbReference type="InterPro" id="IPR050466">
    <property type="entry name" value="Carboxylest/Gibb_receptor"/>
</dbReference>
<dbReference type="Proteomes" id="UP001408789">
    <property type="component" value="Unassembled WGS sequence"/>
</dbReference>
<dbReference type="InterPro" id="IPR013094">
    <property type="entry name" value="AB_hydrolase_3"/>
</dbReference>